<reference evidence="1" key="1">
    <citation type="submission" date="2022-10" db="EMBL/GenBank/DDBJ databases">
        <title>Tapping the CABI collections for fungal endophytes: first genome assemblies for Collariella, Neodidymelliopsis, Ascochyta clinopodiicola, Didymella pomorum, Didymosphaeria variabile, Neocosmospora piperis and Neocucurbitaria cava.</title>
        <authorList>
            <person name="Hill R."/>
        </authorList>
    </citation>
    <scope>NUCLEOTIDE SEQUENCE</scope>
    <source>
        <strain evidence="1">IMI 356815</strain>
    </source>
</reference>
<evidence type="ECO:0008006" key="3">
    <source>
        <dbReference type="Google" id="ProtNLM"/>
    </source>
</evidence>
<dbReference type="SUPFAM" id="SSF53474">
    <property type="entry name" value="alpha/beta-Hydrolases"/>
    <property type="match status" value="1"/>
</dbReference>
<dbReference type="EMBL" id="JAPEUX010000007">
    <property type="protein sequence ID" value="KAJ4348868.1"/>
    <property type="molecule type" value="Genomic_DNA"/>
</dbReference>
<dbReference type="OrthoDB" id="10249433at2759"/>
<keyword evidence="2" id="KW-1185">Reference proteome</keyword>
<gene>
    <name evidence="1" type="ORF">N0V89_010247</name>
</gene>
<dbReference type="Gene3D" id="3.40.50.1820">
    <property type="entry name" value="alpha/beta hydrolase"/>
    <property type="match status" value="1"/>
</dbReference>
<evidence type="ECO:0000313" key="1">
    <source>
        <dbReference type="EMBL" id="KAJ4348868.1"/>
    </source>
</evidence>
<evidence type="ECO:0000313" key="2">
    <source>
        <dbReference type="Proteomes" id="UP001140513"/>
    </source>
</evidence>
<dbReference type="Proteomes" id="UP001140513">
    <property type="component" value="Unassembled WGS sequence"/>
</dbReference>
<organism evidence="1 2">
    <name type="scientific">Didymosphaeria variabile</name>
    <dbReference type="NCBI Taxonomy" id="1932322"/>
    <lineage>
        <taxon>Eukaryota</taxon>
        <taxon>Fungi</taxon>
        <taxon>Dikarya</taxon>
        <taxon>Ascomycota</taxon>
        <taxon>Pezizomycotina</taxon>
        <taxon>Dothideomycetes</taxon>
        <taxon>Pleosporomycetidae</taxon>
        <taxon>Pleosporales</taxon>
        <taxon>Massarineae</taxon>
        <taxon>Didymosphaeriaceae</taxon>
        <taxon>Didymosphaeria</taxon>
    </lineage>
</organism>
<proteinExistence type="predicted"/>
<sequence length="144" mass="16333">MTPGEAVRKLGLLEWQRSRPISRLAANRKADTNEMGAFSGEAYSKWFESMIQLHQKEGIARYFHFIMQVDVTDQLEHITVPTLVIAPKNSMASPVSLNKHIASEIHTSRLVIIDSVGHMVYMDQPQATCDALLQWLQDVKSQRV</sequence>
<name>A0A9W9C817_9PLEO</name>
<dbReference type="RefSeq" id="XP_056068256.1">
    <property type="nucleotide sequence ID" value="XM_056218991.1"/>
</dbReference>
<accession>A0A9W9C817</accession>
<dbReference type="AlphaFoldDB" id="A0A9W9C817"/>
<dbReference type="InterPro" id="IPR029058">
    <property type="entry name" value="AB_hydrolase_fold"/>
</dbReference>
<protein>
    <recommendedName>
        <fullName evidence="3">AB hydrolase-1 domain-containing protein</fullName>
    </recommendedName>
</protein>
<comment type="caution">
    <text evidence="1">The sequence shown here is derived from an EMBL/GenBank/DDBJ whole genome shotgun (WGS) entry which is preliminary data.</text>
</comment>
<dbReference type="GeneID" id="80913777"/>